<keyword evidence="2" id="KW-1185">Reference proteome</keyword>
<organism evidence="1 2">
    <name type="scientific">Paenibacillus flagellatus</name>
    <dbReference type="NCBI Taxonomy" id="2211139"/>
    <lineage>
        <taxon>Bacteria</taxon>
        <taxon>Bacillati</taxon>
        <taxon>Bacillota</taxon>
        <taxon>Bacilli</taxon>
        <taxon>Bacillales</taxon>
        <taxon>Paenibacillaceae</taxon>
        <taxon>Paenibacillus</taxon>
    </lineage>
</organism>
<gene>
    <name evidence="1" type="ORF">DLM86_00845</name>
</gene>
<dbReference type="Proteomes" id="UP000247476">
    <property type="component" value="Unassembled WGS sequence"/>
</dbReference>
<dbReference type="InterPro" id="IPR053738">
    <property type="entry name" value="Lambda_capsid_assembly"/>
</dbReference>
<reference evidence="1 2" key="1">
    <citation type="submission" date="2018-05" db="EMBL/GenBank/DDBJ databases">
        <title>Paenibacillus flagellatus sp. nov., isolated from selenium mineral soil.</title>
        <authorList>
            <person name="Dai X."/>
        </authorList>
    </citation>
    <scope>NUCLEOTIDE SEQUENCE [LARGE SCALE GENOMIC DNA]</scope>
    <source>
        <strain evidence="1 2">DXL2</strain>
    </source>
</reference>
<dbReference type="AlphaFoldDB" id="A0A2V5KC29"/>
<dbReference type="Pfam" id="PF03864">
    <property type="entry name" value="Phage_cap_E"/>
    <property type="match status" value="1"/>
</dbReference>
<protein>
    <submittedName>
        <fullName evidence="1">Major capsid protein E</fullName>
    </submittedName>
</protein>
<proteinExistence type="predicted"/>
<sequence>MPSVMDLFNHREVLNYLQNRQYPVLLGEALFPEVKRDSLEFDLIKGARRIPVVASVHAFDTEAEIGSREASKQALALALIKRKLPLKEKDIIALENPRSQAEQQYLMSEVYNDIDVLVAGVRGRVEVMRMEATANGTVTLAENGLSATIDYGVPNNHKEVLSGTDLWTDPTSDPITQMQDWYATLGTKPKRVLTSGAVLAALLRHPKVVGALFGNNSARVATRLDLNALLTQLELPTIAIYDDVYRKQKADGSYEQLRYFPQNKFVMMPEGPLGETIYGPTAEEIRLMRDPSIQTQMIGKVLAMVYEEDVDPVSTWTKAVATALPSFPAADEVFQAQVI</sequence>
<dbReference type="Gene3D" id="3.90.1690.10">
    <property type="entry name" value="phage-related protein like domain"/>
    <property type="match status" value="1"/>
</dbReference>
<dbReference type="InterPro" id="IPR005564">
    <property type="entry name" value="Major_capsid_GpE"/>
</dbReference>
<evidence type="ECO:0000313" key="2">
    <source>
        <dbReference type="Proteomes" id="UP000247476"/>
    </source>
</evidence>
<evidence type="ECO:0000313" key="1">
    <source>
        <dbReference type="EMBL" id="PYI57028.1"/>
    </source>
</evidence>
<dbReference type="EMBL" id="QJVJ01000001">
    <property type="protein sequence ID" value="PYI57028.1"/>
    <property type="molecule type" value="Genomic_DNA"/>
</dbReference>
<dbReference type="OrthoDB" id="47969at2"/>
<dbReference type="RefSeq" id="WP_110838069.1">
    <property type="nucleotide sequence ID" value="NZ_QJVJ01000001.1"/>
</dbReference>
<accession>A0A2V5KC29</accession>
<comment type="caution">
    <text evidence="1">The sequence shown here is derived from an EMBL/GenBank/DDBJ whole genome shotgun (WGS) entry which is preliminary data.</text>
</comment>
<name>A0A2V5KC29_9BACL</name>